<sequence length="504" mass="53995">MAIELPAVCAMENSGVMIPDSTSFRRASRTMKPKKSRRSPHSLRIALVGMMLPLTLSSTAQTPLRWTSPGAASDAGVSGVATASTAPYVSPTQPRPYRSALTGQDIRPLAAGFDVRAFETMAEHLTVGQRVPGLAMAIVHNGRVLSARGYGVTDVVNPQQVDAHTVFRLASLSKSFASTLAGLMVQDGSLRWDSKVSQYVPGFQLSDPVATSRVTVADVLSHSVGLQAHNAFDRDIEANAEYYDVARKLAYAPLKCAPGECYAYQNVAFSLIGDVVFAASGTFYDQAVDRRIFKPLGMNDASLGLSGIQGSTRWARPHVRSRNGWVSLTPKPTYYRLPPAAGVNASASDLAQWLIAQTGHRPDVLPAPLLATLHAPVVTTPGEMRGGWRRERIHSASYALGWRVFDYAGQQVIFHAGAVQGYRGLMALVPGQDLGVAMVWNSDSSLPSGLLPTILDRAMGLPGEPWVETPADYDLLLAESPEGAPARERSDAGTSSQRSTASPR</sequence>
<dbReference type="PANTHER" id="PTHR46825">
    <property type="entry name" value="D-ALANYL-D-ALANINE-CARBOXYPEPTIDASE/ENDOPEPTIDASE AMPH"/>
    <property type="match status" value="1"/>
</dbReference>
<accession>A0A7G9TGK5</accession>
<evidence type="ECO:0000313" key="3">
    <source>
        <dbReference type="EMBL" id="QNN79230.1"/>
    </source>
</evidence>
<dbReference type="EMBL" id="CP060731">
    <property type="protein sequence ID" value="QNN79230.1"/>
    <property type="molecule type" value="Genomic_DNA"/>
</dbReference>
<dbReference type="AlphaFoldDB" id="A0A7G9TGK5"/>
<protein>
    <submittedName>
        <fullName evidence="3">Beta-lactamase family protein</fullName>
    </submittedName>
</protein>
<dbReference type="InterPro" id="IPR001466">
    <property type="entry name" value="Beta-lactam-related"/>
</dbReference>
<proteinExistence type="predicted"/>
<feature type="compositionally biased region" description="Polar residues" evidence="1">
    <location>
        <begin position="492"/>
        <end position="504"/>
    </location>
</feature>
<evidence type="ECO:0000313" key="4">
    <source>
        <dbReference type="Proteomes" id="UP000515838"/>
    </source>
</evidence>
<feature type="region of interest" description="Disordered" evidence="1">
    <location>
        <begin position="472"/>
        <end position="504"/>
    </location>
</feature>
<gene>
    <name evidence="3" type="ORF">IAE60_07450</name>
</gene>
<evidence type="ECO:0000256" key="1">
    <source>
        <dbReference type="SAM" id="MobiDB-lite"/>
    </source>
</evidence>
<dbReference type="Pfam" id="PF00144">
    <property type="entry name" value="Beta-lactamase"/>
    <property type="match status" value="1"/>
</dbReference>
<feature type="domain" description="Beta-lactamase-related" evidence="2">
    <location>
        <begin position="121"/>
        <end position="449"/>
    </location>
</feature>
<evidence type="ECO:0000259" key="2">
    <source>
        <dbReference type="Pfam" id="PF00144"/>
    </source>
</evidence>
<reference evidence="3 4" key="1">
    <citation type="submission" date="2020-08" db="EMBL/GenBank/DDBJ databases">
        <title>Streptomycin Non-resistant strain, P. mexicana.</title>
        <authorList>
            <person name="Ganesh-Kumar S."/>
            <person name="Zhe T."/>
            <person name="Yu Z."/>
            <person name="Min Y."/>
        </authorList>
    </citation>
    <scope>NUCLEOTIDE SEQUENCE [LARGE SCALE GENOMIC DNA]</scope>
    <source>
        <strain evidence="3 4">GTZY2</strain>
    </source>
</reference>
<name>A0A7G9TGK5_PSEMX</name>
<dbReference type="Gene3D" id="3.40.710.10">
    <property type="entry name" value="DD-peptidase/beta-lactamase superfamily"/>
    <property type="match status" value="1"/>
</dbReference>
<dbReference type="PANTHER" id="PTHR46825:SF15">
    <property type="entry name" value="BETA-LACTAMASE-RELATED DOMAIN-CONTAINING PROTEIN"/>
    <property type="match status" value="1"/>
</dbReference>
<dbReference type="InterPro" id="IPR050491">
    <property type="entry name" value="AmpC-like"/>
</dbReference>
<organism evidence="3 4">
    <name type="scientific">Pseudoxanthomonas mexicana</name>
    <dbReference type="NCBI Taxonomy" id="128785"/>
    <lineage>
        <taxon>Bacteria</taxon>
        <taxon>Pseudomonadati</taxon>
        <taxon>Pseudomonadota</taxon>
        <taxon>Gammaproteobacteria</taxon>
        <taxon>Lysobacterales</taxon>
        <taxon>Lysobacteraceae</taxon>
        <taxon>Pseudoxanthomonas</taxon>
    </lineage>
</organism>
<dbReference type="SUPFAM" id="SSF56601">
    <property type="entry name" value="beta-lactamase/transpeptidase-like"/>
    <property type="match status" value="1"/>
</dbReference>
<dbReference type="InterPro" id="IPR012338">
    <property type="entry name" value="Beta-lactam/transpept-like"/>
</dbReference>
<dbReference type="Proteomes" id="UP000515838">
    <property type="component" value="Chromosome"/>
</dbReference>